<evidence type="ECO:0000313" key="2">
    <source>
        <dbReference type="Proteomes" id="UP000054721"/>
    </source>
</evidence>
<dbReference type="OrthoDB" id="5937889at2759"/>
<reference evidence="1 2" key="1">
    <citation type="submission" date="2015-05" db="EMBL/GenBank/DDBJ databases">
        <title>Evolution of Trichinella species and genotypes.</title>
        <authorList>
            <person name="Korhonen P.K."/>
            <person name="Edoardo P."/>
            <person name="Giuseppe L.R."/>
            <person name="Gasser R.B."/>
        </authorList>
    </citation>
    <scope>NUCLEOTIDE SEQUENCE [LARGE SCALE GENOMIC DNA]</scope>
    <source>
        <strain evidence="1">ISS10</strain>
    </source>
</reference>
<keyword evidence="2" id="KW-1185">Reference proteome</keyword>
<organism evidence="1 2">
    <name type="scientific">Trichinella nativa</name>
    <dbReference type="NCBI Taxonomy" id="6335"/>
    <lineage>
        <taxon>Eukaryota</taxon>
        <taxon>Metazoa</taxon>
        <taxon>Ecdysozoa</taxon>
        <taxon>Nematoda</taxon>
        <taxon>Enoplea</taxon>
        <taxon>Dorylaimia</taxon>
        <taxon>Trichinellida</taxon>
        <taxon>Trichinellidae</taxon>
        <taxon>Trichinella</taxon>
    </lineage>
</organism>
<gene>
    <name evidence="1" type="ORF">T02_16183</name>
</gene>
<sequence>MALPSIGPEICVVSFITEIHNHVDKYVITKHYYQLVPLSLVTYGKICITMQYYVVIGSV</sequence>
<name>A0A0V1KMU4_9BILA</name>
<proteinExistence type="predicted"/>
<dbReference type="Proteomes" id="UP000054721">
    <property type="component" value="Unassembled WGS sequence"/>
</dbReference>
<dbReference type="EMBL" id="JYDW01000386">
    <property type="protein sequence ID" value="KRZ48579.1"/>
    <property type="molecule type" value="Genomic_DNA"/>
</dbReference>
<dbReference type="AlphaFoldDB" id="A0A0V1KMU4"/>
<accession>A0A0V1KMU4</accession>
<protein>
    <submittedName>
        <fullName evidence="1">Uncharacterized protein</fullName>
    </submittedName>
</protein>
<comment type="caution">
    <text evidence="1">The sequence shown here is derived from an EMBL/GenBank/DDBJ whole genome shotgun (WGS) entry which is preliminary data.</text>
</comment>
<evidence type="ECO:0000313" key="1">
    <source>
        <dbReference type="EMBL" id="KRZ48579.1"/>
    </source>
</evidence>